<protein>
    <submittedName>
        <fullName evidence="2">Uncharacterized protein</fullName>
    </submittedName>
</protein>
<gene>
    <name evidence="2" type="ORF">METZ01_LOCUS500116</name>
</gene>
<reference evidence="2" key="1">
    <citation type="submission" date="2018-05" db="EMBL/GenBank/DDBJ databases">
        <authorList>
            <person name="Lanie J.A."/>
            <person name="Ng W.-L."/>
            <person name="Kazmierczak K.M."/>
            <person name="Andrzejewski T.M."/>
            <person name="Davidsen T.M."/>
            <person name="Wayne K.J."/>
            <person name="Tettelin H."/>
            <person name="Glass J.I."/>
            <person name="Rusch D."/>
            <person name="Podicherti R."/>
            <person name="Tsui H.-C.T."/>
            <person name="Winkler M.E."/>
        </authorList>
    </citation>
    <scope>NUCLEOTIDE SEQUENCE</scope>
</reference>
<evidence type="ECO:0000256" key="1">
    <source>
        <dbReference type="SAM" id="MobiDB-lite"/>
    </source>
</evidence>
<feature type="compositionally biased region" description="Polar residues" evidence="1">
    <location>
        <begin position="11"/>
        <end position="26"/>
    </location>
</feature>
<feature type="region of interest" description="Disordered" evidence="1">
    <location>
        <begin position="1"/>
        <end position="26"/>
    </location>
</feature>
<sequence>MPEQMTRGGSPISQSFPMQQYRQNERPWQTRQEFLVGQALDSAISDPETIRKTRPVVPQDVMPESRG</sequence>
<dbReference type="AlphaFoldDB" id="A0A383DRW7"/>
<feature type="non-terminal residue" evidence="2">
    <location>
        <position position="67"/>
    </location>
</feature>
<name>A0A383DRW7_9ZZZZ</name>
<feature type="region of interest" description="Disordered" evidence="1">
    <location>
        <begin position="43"/>
        <end position="67"/>
    </location>
</feature>
<organism evidence="2">
    <name type="scientific">marine metagenome</name>
    <dbReference type="NCBI Taxonomy" id="408172"/>
    <lineage>
        <taxon>unclassified sequences</taxon>
        <taxon>metagenomes</taxon>
        <taxon>ecological metagenomes</taxon>
    </lineage>
</organism>
<dbReference type="EMBL" id="UINC01219682">
    <property type="protein sequence ID" value="SVE47262.1"/>
    <property type="molecule type" value="Genomic_DNA"/>
</dbReference>
<evidence type="ECO:0000313" key="2">
    <source>
        <dbReference type="EMBL" id="SVE47262.1"/>
    </source>
</evidence>
<proteinExistence type="predicted"/>
<accession>A0A383DRW7</accession>